<feature type="transmembrane region" description="Helical" evidence="1">
    <location>
        <begin position="49"/>
        <end position="74"/>
    </location>
</feature>
<evidence type="ECO:0000313" key="3">
    <source>
        <dbReference type="Proteomes" id="UP000202259"/>
    </source>
</evidence>
<accession>A0A222G854</accession>
<dbReference type="EMBL" id="CP020465">
    <property type="protein sequence ID" value="ASP48067.1"/>
    <property type="molecule type" value="Genomic_DNA"/>
</dbReference>
<protein>
    <submittedName>
        <fullName evidence="2">DUF2878 domain-containing protein</fullName>
    </submittedName>
</protein>
<dbReference type="RefSeq" id="WP_081151246.1">
    <property type="nucleotide sequence ID" value="NZ_CP020465.1"/>
</dbReference>
<feature type="transmembrane region" description="Helical" evidence="1">
    <location>
        <begin position="15"/>
        <end position="37"/>
    </location>
</feature>
<gene>
    <name evidence="2" type="ORF">B5D82_10010</name>
</gene>
<evidence type="ECO:0000256" key="1">
    <source>
        <dbReference type="SAM" id="Phobius"/>
    </source>
</evidence>
<dbReference type="AlphaFoldDB" id="A0A222G854"/>
<organism evidence="2 3">
    <name type="scientific">Cognaticolwellia beringensis</name>
    <dbReference type="NCBI Taxonomy" id="1967665"/>
    <lineage>
        <taxon>Bacteria</taxon>
        <taxon>Pseudomonadati</taxon>
        <taxon>Pseudomonadota</taxon>
        <taxon>Gammaproteobacteria</taxon>
        <taxon>Alteromonadales</taxon>
        <taxon>Colwelliaceae</taxon>
        <taxon>Cognaticolwellia</taxon>
    </lineage>
</organism>
<keyword evidence="1" id="KW-0472">Membrane</keyword>
<name>A0A222G854_9GAMM</name>
<sequence length="172" mass="19338">MKVKYTLWNLVMFNVAWFGLVFIGNLFIPIAAILLGAQLWFFQTTKNEIILICLVATIGIWLDFALISTGVFIFPDTDGIPFWLITLWIVFAGTIRHSLAFLANSKIMQFFIGAIFAPLSYLAGAKLSVLYLVPSWGLSYLLLAGLWGPLMLVFFGLSHWLQVEDKCHVSSL</sequence>
<feature type="transmembrane region" description="Helical" evidence="1">
    <location>
        <begin position="110"/>
        <end position="133"/>
    </location>
</feature>
<evidence type="ECO:0000313" key="2">
    <source>
        <dbReference type="EMBL" id="ASP48067.1"/>
    </source>
</evidence>
<dbReference type="Pfam" id="PF11086">
    <property type="entry name" value="DUF2878"/>
    <property type="match status" value="1"/>
</dbReference>
<proteinExistence type="predicted"/>
<reference evidence="2 3" key="1">
    <citation type="submission" date="2017-08" db="EMBL/GenBank/DDBJ databases">
        <title>Complete genome of Colwellia sp. NB097-1, a psychrophile bacterium ioslated from Bering Sea.</title>
        <authorList>
            <person name="Chen X."/>
        </authorList>
    </citation>
    <scope>NUCLEOTIDE SEQUENCE [LARGE SCALE GENOMIC DNA]</scope>
    <source>
        <strain evidence="2 3">NB097-1</strain>
    </source>
</reference>
<feature type="transmembrane region" description="Helical" evidence="1">
    <location>
        <begin position="139"/>
        <end position="161"/>
    </location>
</feature>
<feature type="transmembrane region" description="Helical" evidence="1">
    <location>
        <begin position="80"/>
        <end position="103"/>
    </location>
</feature>
<dbReference type="InterPro" id="IPR021306">
    <property type="entry name" value="DUF2878"/>
</dbReference>
<keyword evidence="3" id="KW-1185">Reference proteome</keyword>
<dbReference type="Proteomes" id="UP000202259">
    <property type="component" value="Chromosome"/>
</dbReference>
<dbReference type="KEGG" id="cber:B5D82_10010"/>
<keyword evidence="1" id="KW-0812">Transmembrane</keyword>
<dbReference type="OrthoDB" id="6522758at2"/>
<keyword evidence="1" id="KW-1133">Transmembrane helix</keyword>